<dbReference type="SUPFAM" id="SSF53098">
    <property type="entry name" value="Ribonuclease H-like"/>
    <property type="match status" value="1"/>
</dbReference>
<evidence type="ECO:0000313" key="1">
    <source>
        <dbReference type="EMBL" id="KAL2085361.1"/>
    </source>
</evidence>
<comment type="caution">
    <text evidence="1">The sequence shown here is derived from an EMBL/GenBank/DDBJ whole genome shotgun (WGS) entry which is preliminary data.</text>
</comment>
<name>A0ABD1JDW1_9TELE</name>
<organism evidence="1 2">
    <name type="scientific">Coilia grayii</name>
    <name type="common">Gray's grenadier anchovy</name>
    <dbReference type="NCBI Taxonomy" id="363190"/>
    <lineage>
        <taxon>Eukaryota</taxon>
        <taxon>Metazoa</taxon>
        <taxon>Chordata</taxon>
        <taxon>Craniata</taxon>
        <taxon>Vertebrata</taxon>
        <taxon>Euteleostomi</taxon>
        <taxon>Actinopterygii</taxon>
        <taxon>Neopterygii</taxon>
        <taxon>Teleostei</taxon>
        <taxon>Clupei</taxon>
        <taxon>Clupeiformes</taxon>
        <taxon>Clupeoidei</taxon>
        <taxon>Engraulidae</taxon>
        <taxon>Coilinae</taxon>
        <taxon>Coilia</taxon>
    </lineage>
</organism>
<dbReference type="PANTHER" id="PTHR47501:SF5">
    <property type="entry name" value="HAT C-TERMINAL DIMERISATION DOMAIN-CONTAINING PROTEIN"/>
    <property type="match status" value="1"/>
</dbReference>
<keyword evidence="2" id="KW-1185">Reference proteome</keyword>
<dbReference type="AlphaFoldDB" id="A0ABD1JDW1"/>
<dbReference type="InterPro" id="IPR012337">
    <property type="entry name" value="RNaseH-like_sf"/>
</dbReference>
<proteinExistence type="predicted"/>
<evidence type="ECO:0008006" key="3">
    <source>
        <dbReference type="Google" id="ProtNLM"/>
    </source>
</evidence>
<dbReference type="Proteomes" id="UP001591681">
    <property type="component" value="Unassembled WGS sequence"/>
</dbReference>
<sequence>MCKKTTISAYKNSTSNLRKHVERRHPSGLKAFSDCVATRKRTLEPPETPTKQAKLGDMMAAGAGRRVPQAKVDKLVISFICDGLHPFSVVEQPAFKDLIITLNPQCHVISRPTLRTRIEKAANQMKKNFSKVSYVGTTTDCWTAHQQSFLGITVHWIDEETLERQSAALACKRLKGSHTFDVLAAAIDDIHCQYKIGGKVVRTTTDSGSNFIKAFTVFGEHSQDPEESESDQDSSEAPDTNHLVDTFNILQEDNGLEFQLPPHQRCACHLLNRIATTDAAVAEEKNGTYKRLTRSSFAKCQGMWNKSGRSYMAAEIVQDQCQLQLIRPNQTRWNSTYMAIERILRIIEEKGEEAIRNVCEEFIVKMLSSAEIAFLTQYHNVMTPLVKALNILQSETNTHMGWLLPVIFQLQAKLSNLETSSKICLPLIRAIQDGVSKRFGQMMEDPELIAAAILLPKFKTNWTEKADVIEAGLTYVRQQADRMAEVAEHVGQNSSDEEDFFTSMKARRSQGTGELDRYLACISNKMDLLNSFPHIKKLALKLNTGLPASAACERLFSCAGLLFTPKRARIDSNNFEKQLLLKLNRKFRE</sequence>
<accession>A0ABD1JDW1</accession>
<protein>
    <recommendedName>
        <fullName evidence="3">Transposase</fullName>
    </recommendedName>
</protein>
<dbReference type="SUPFAM" id="SSF140996">
    <property type="entry name" value="Hermes dimerisation domain"/>
    <property type="match status" value="1"/>
</dbReference>
<reference evidence="1 2" key="1">
    <citation type="submission" date="2024-09" db="EMBL/GenBank/DDBJ databases">
        <title>A chromosome-level genome assembly of Gray's grenadier anchovy, Coilia grayii.</title>
        <authorList>
            <person name="Fu Z."/>
        </authorList>
    </citation>
    <scope>NUCLEOTIDE SEQUENCE [LARGE SCALE GENOMIC DNA]</scope>
    <source>
        <strain evidence="1">G4</strain>
        <tissue evidence="1">Muscle</tissue>
    </source>
</reference>
<dbReference type="EMBL" id="JBHFQA010000016">
    <property type="protein sequence ID" value="KAL2085361.1"/>
    <property type="molecule type" value="Genomic_DNA"/>
</dbReference>
<evidence type="ECO:0000313" key="2">
    <source>
        <dbReference type="Proteomes" id="UP001591681"/>
    </source>
</evidence>
<gene>
    <name evidence="1" type="ORF">ACEWY4_018681</name>
</gene>
<dbReference type="PANTHER" id="PTHR47501">
    <property type="entry name" value="TRANSPOSASE-RELATED"/>
    <property type="match status" value="1"/>
</dbReference>